<dbReference type="InterPro" id="IPR002514">
    <property type="entry name" value="Transposase_8"/>
</dbReference>
<comment type="caution">
    <text evidence="1">The sequence shown here is derived from an EMBL/GenBank/DDBJ whole genome shotgun (WGS) entry which is preliminary data.</text>
</comment>
<dbReference type="EMBL" id="JAQAGZ010000009">
    <property type="protein sequence ID" value="MCZ8513888.1"/>
    <property type="molecule type" value="Genomic_DNA"/>
</dbReference>
<dbReference type="RefSeq" id="WP_269882409.1">
    <property type="nucleotide sequence ID" value="NZ_JAQAGZ010000009.1"/>
</dbReference>
<protein>
    <submittedName>
        <fullName evidence="1">Transposase</fullName>
    </submittedName>
</protein>
<name>A0ABT4QAG9_9BACL</name>
<proteinExistence type="predicted"/>
<sequence length="66" mass="7568">MTTSRRKFTPEEQAQIVLEILKEEKSISQLASEHGIHTNVLNRWKKEAVQNISRNCSSMIGKASRK</sequence>
<dbReference type="Proteomes" id="UP001527882">
    <property type="component" value="Unassembled WGS sequence"/>
</dbReference>
<dbReference type="Gene3D" id="1.10.10.10">
    <property type="entry name" value="Winged helix-like DNA-binding domain superfamily/Winged helix DNA-binding domain"/>
    <property type="match status" value="1"/>
</dbReference>
<dbReference type="InterPro" id="IPR036388">
    <property type="entry name" value="WH-like_DNA-bd_sf"/>
</dbReference>
<evidence type="ECO:0000313" key="2">
    <source>
        <dbReference type="Proteomes" id="UP001527882"/>
    </source>
</evidence>
<dbReference type="InterPro" id="IPR010921">
    <property type="entry name" value="Trp_repressor/repl_initiator"/>
</dbReference>
<reference evidence="1 2" key="1">
    <citation type="submission" date="2022-12" db="EMBL/GenBank/DDBJ databases">
        <title>Draft genome sequence of Paenibacillus sp. dW9.</title>
        <authorList>
            <person name="Choi E.-W."/>
            <person name="Kim D.-U."/>
        </authorList>
    </citation>
    <scope>NUCLEOTIDE SEQUENCE [LARGE SCALE GENOMIC DNA]</scope>
    <source>
        <strain evidence="2">dW9</strain>
    </source>
</reference>
<evidence type="ECO:0000313" key="1">
    <source>
        <dbReference type="EMBL" id="MCZ8513888.1"/>
    </source>
</evidence>
<organism evidence="1 2">
    <name type="scientific">Paenibacillus gyeongsangnamensis</name>
    <dbReference type="NCBI Taxonomy" id="3388067"/>
    <lineage>
        <taxon>Bacteria</taxon>
        <taxon>Bacillati</taxon>
        <taxon>Bacillota</taxon>
        <taxon>Bacilli</taxon>
        <taxon>Bacillales</taxon>
        <taxon>Paenibacillaceae</taxon>
        <taxon>Paenibacillus</taxon>
    </lineage>
</organism>
<accession>A0ABT4QAG9</accession>
<gene>
    <name evidence="1" type="ORF">O9H85_15900</name>
</gene>
<keyword evidence="2" id="KW-1185">Reference proteome</keyword>
<dbReference type="SUPFAM" id="SSF48295">
    <property type="entry name" value="TrpR-like"/>
    <property type="match status" value="1"/>
</dbReference>
<dbReference type="Pfam" id="PF01527">
    <property type="entry name" value="HTH_Tnp_1"/>
    <property type="match status" value="1"/>
</dbReference>